<dbReference type="EMBL" id="BRXZ01005205">
    <property type="protein sequence ID" value="GMH61926.1"/>
    <property type="molecule type" value="Genomic_DNA"/>
</dbReference>
<gene>
    <name evidence="2" type="ORF">TrRE_jg7083</name>
</gene>
<evidence type="ECO:0000313" key="2">
    <source>
        <dbReference type="EMBL" id="GMH61926.1"/>
    </source>
</evidence>
<accession>A0A9W6ZY28</accession>
<comment type="caution">
    <text evidence="2">The sequence shown here is derived from an EMBL/GenBank/DDBJ whole genome shotgun (WGS) entry which is preliminary data.</text>
</comment>
<evidence type="ECO:0000313" key="3">
    <source>
        <dbReference type="Proteomes" id="UP001165082"/>
    </source>
</evidence>
<organism evidence="2 3">
    <name type="scientific">Triparma retinervis</name>
    <dbReference type="NCBI Taxonomy" id="2557542"/>
    <lineage>
        <taxon>Eukaryota</taxon>
        <taxon>Sar</taxon>
        <taxon>Stramenopiles</taxon>
        <taxon>Ochrophyta</taxon>
        <taxon>Bolidophyceae</taxon>
        <taxon>Parmales</taxon>
        <taxon>Triparmaceae</taxon>
        <taxon>Triparma</taxon>
    </lineage>
</organism>
<sequence length="195" mass="21269">MAVGVQGGVQVLAMLALLAHEQEGQEGCMLALDASNAYNACSRDALLEHVTTHQDGSIRAIGQLVYVLYAAEFDVEGMTFKIAEGGMQGDPLLPILFALAMQPTVFKLDKGMKDRDTGRTKNVGAQSFLDDLSLRGTTKSTLKGMEEAEEDLERRLGIRLNAKKSKMLTKNTEGAREVLREKYGELESEGYKGPQ</sequence>
<evidence type="ECO:0000259" key="1">
    <source>
        <dbReference type="PROSITE" id="PS50878"/>
    </source>
</evidence>
<dbReference type="Proteomes" id="UP001165082">
    <property type="component" value="Unassembled WGS sequence"/>
</dbReference>
<dbReference type="PROSITE" id="PS50878">
    <property type="entry name" value="RT_POL"/>
    <property type="match status" value="1"/>
</dbReference>
<dbReference type="InterPro" id="IPR000477">
    <property type="entry name" value="RT_dom"/>
</dbReference>
<feature type="non-terminal residue" evidence="2">
    <location>
        <position position="195"/>
    </location>
</feature>
<protein>
    <recommendedName>
        <fullName evidence="1">Reverse transcriptase domain-containing protein</fullName>
    </recommendedName>
</protein>
<dbReference type="AlphaFoldDB" id="A0A9W6ZY28"/>
<reference evidence="2" key="1">
    <citation type="submission" date="2022-07" db="EMBL/GenBank/DDBJ databases">
        <title>Genome analysis of Parmales, a sister group of diatoms, reveals the evolutionary specialization of diatoms from phago-mixotrophs to photoautotrophs.</title>
        <authorList>
            <person name="Ban H."/>
            <person name="Sato S."/>
            <person name="Yoshikawa S."/>
            <person name="Kazumasa Y."/>
            <person name="Nakamura Y."/>
            <person name="Ichinomiya M."/>
            <person name="Saitoh K."/>
            <person name="Sato N."/>
            <person name="Blanc-Mathieu R."/>
            <person name="Endo H."/>
            <person name="Kuwata A."/>
            <person name="Ogata H."/>
        </authorList>
    </citation>
    <scope>NUCLEOTIDE SEQUENCE</scope>
</reference>
<proteinExistence type="predicted"/>
<feature type="domain" description="Reverse transcriptase" evidence="1">
    <location>
        <begin position="1"/>
        <end position="195"/>
    </location>
</feature>
<name>A0A9W6ZY28_9STRA</name>
<dbReference type="OrthoDB" id="410104at2759"/>
<keyword evidence="3" id="KW-1185">Reference proteome</keyword>
<dbReference type="Pfam" id="PF00078">
    <property type="entry name" value="RVT_1"/>
    <property type="match status" value="1"/>
</dbReference>